<evidence type="ECO:0000256" key="4">
    <source>
        <dbReference type="SAM" id="MobiDB-lite"/>
    </source>
</evidence>
<gene>
    <name evidence="6" type="ordered locus">Os08g0235400</name>
</gene>
<feature type="compositionally biased region" description="Low complexity" evidence="4">
    <location>
        <begin position="24"/>
        <end position="44"/>
    </location>
</feature>
<name>C7J5Q4_ORYSJ</name>
<organism evidence="6 7">
    <name type="scientific">Oryza sativa subsp. japonica</name>
    <name type="common">Rice</name>
    <dbReference type="NCBI Taxonomy" id="39947"/>
    <lineage>
        <taxon>Eukaryota</taxon>
        <taxon>Viridiplantae</taxon>
        <taxon>Streptophyta</taxon>
        <taxon>Embryophyta</taxon>
        <taxon>Tracheophyta</taxon>
        <taxon>Spermatophyta</taxon>
        <taxon>Magnoliopsida</taxon>
        <taxon>Liliopsida</taxon>
        <taxon>Poales</taxon>
        <taxon>Poaceae</taxon>
        <taxon>BOP clade</taxon>
        <taxon>Oryzoideae</taxon>
        <taxon>Oryzeae</taxon>
        <taxon>Oryzinae</taxon>
        <taxon>Oryza</taxon>
        <taxon>Oryza sativa</taxon>
    </lineage>
</organism>
<protein>
    <recommendedName>
        <fullName evidence="3 5">U-box domain-containing protein</fullName>
        <ecNumber evidence="3">2.3.2.27</ecNumber>
    </recommendedName>
    <alternativeName>
        <fullName evidence="3">RING-type E3 ubiquitin transferase PUB</fullName>
    </alternativeName>
</protein>
<evidence type="ECO:0000256" key="2">
    <source>
        <dbReference type="ARBA" id="ARBA00022679"/>
    </source>
</evidence>
<dbReference type="EC" id="2.3.2.27" evidence="3"/>
<reference evidence="6 7" key="1">
    <citation type="journal article" date="2005" name="Nature">
        <title>The map-based sequence of the rice genome.</title>
        <authorList>
            <consortium name="International rice genome sequencing project (IRGSP)"/>
            <person name="Matsumoto T."/>
            <person name="Wu J."/>
            <person name="Kanamori H."/>
            <person name="Katayose Y."/>
            <person name="Fujisawa M."/>
            <person name="Namiki N."/>
            <person name="Mizuno H."/>
            <person name="Yamamoto K."/>
            <person name="Antonio B.A."/>
            <person name="Baba T."/>
            <person name="Sakata K."/>
            <person name="Nagamura Y."/>
            <person name="Aoki H."/>
            <person name="Arikawa K."/>
            <person name="Arita K."/>
            <person name="Bito T."/>
            <person name="Chiden Y."/>
            <person name="Fujitsuka N."/>
            <person name="Fukunaka R."/>
            <person name="Hamada M."/>
            <person name="Harada C."/>
            <person name="Hayashi A."/>
            <person name="Hijishita S."/>
            <person name="Honda M."/>
            <person name="Hosokawa S."/>
            <person name="Ichikawa Y."/>
            <person name="Idonuma A."/>
            <person name="Iijima M."/>
            <person name="Ikeda M."/>
            <person name="Ikeno M."/>
            <person name="Ito K."/>
            <person name="Ito S."/>
            <person name="Ito T."/>
            <person name="Ito Y."/>
            <person name="Ito Y."/>
            <person name="Iwabuchi A."/>
            <person name="Kamiya K."/>
            <person name="Karasawa W."/>
            <person name="Kurita K."/>
            <person name="Katagiri S."/>
            <person name="Kikuta A."/>
            <person name="Kobayashi H."/>
            <person name="Kobayashi N."/>
            <person name="Machita K."/>
            <person name="Maehara T."/>
            <person name="Masukawa M."/>
            <person name="Mizubayashi T."/>
            <person name="Mukai Y."/>
            <person name="Nagasaki H."/>
            <person name="Nagata Y."/>
            <person name="Naito S."/>
            <person name="Nakashima M."/>
            <person name="Nakama Y."/>
            <person name="Nakamichi Y."/>
            <person name="Nakamura M."/>
            <person name="Meguro A."/>
            <person name="Negishi M."/>
            <person name="Ohta I."/>
            <person name="Ohta T."/>
            <person name="Okamoto M."/>
            <person name="Ono N."/>
            <person name="Saji S."/>
            <person name="Sakaguchi M."/>
            <person name="Sakai K."/>
            <person name="Shibata M."/>
            <person name="Shimokawa T."/>
            <person name="Song J."/>
            <person name="Takazaki Y."/>
            <person name="Terasawa K."/>
            <person name="Tsugane M."/>
            <person name="Tsuji K."/>
            <person name="Ueda S."/>
            <person name="Waki K."/>
            <person name="Yamagata H."/>
            <person name="Yamamoto M."/>
            <person name="Yamamoto S."/>
            <person name="Yamane H."/>
            <person name="Yoshiki S."/>
            <person name="Yoshihara R."/>
            <person name="Yukawa K."/>
            <person name="Zhong H."/>
            <person name="Yano M."/>
            <person name="Yuan Q."/>
            <person name="Ouyang S."/>
            <person name="Liu J."/>
            <person name="Jones K.M."/>
            <person name="Gansberger K."/>
            <person name="Moffat K."/>
            <person name="Hill J."/>
            <person name="Bera J."/>
            <person name="Fadrosh D."/>
            <person name="Jin S."/>
            <person name="Johri S."/>
            <person name="Kim M."/>
            <person name="Overton L."/>
            <person name="Reardon M."/>
            <person name="Tsitrin T."/>
            <person name="Vuong H."/>
            <person name="Weaver B."/>
            <person name="Ciecko A."/>
            <person name="Tallon L."/>
            <person name="Jackson J."/>
            <person name="Pai G."/>
            <person name="Aken S.V."/>
            <person name="Utterback T."/>
            <person name="Reidmuller S."/>
            <person name="Feldblyum T."/>
            <person name="Hsiao J."/>
            <person name="Zismann V."/>
            <person name="Iobst S."/>
            <person name="de Vazeille A.R."/>
            <person name="Buell C.R."/>
            <person name="Ying K."/>
            <person name="Li Y."/>
            <person name="Lu T."/>
            <person name="Huang Y."/>
            <person name="Zhao Q."/>
            <person name="Feng Q."/>
            <person name="Zhang L."/>
            <person name="Zhu J."/>
            <person name="Weng Q."/>
            <person name="Mu J."/>
            <person name="Lu Y."/>
            <person name="Fan D."/>
            <person name="Liu Y."/>
            <person name="Guan J."/>
            <person name="Zhang Y."/>
            <person name="Yu S."/>
            <person name="Liu X."/>
            <person name="Zhang Y."/>
            <person name="Hong G."/>
            <person name="Han B."/>
            <person name="Choisne N."/>
            <person name="Demange N."/>
            <person name="Orjeda G."/>
            <person name="Samain S."/>
            <person name="Cattolico L."/>
            <person name="Pelletier E."/>
            <person name="Couloux A."/>
            <person name="Segurens B."/>
            <person name="Wincker P."/>
            <person name="D'Hont A."/>
            <person name="Scarpelli C."/>
            <person name="Weissenbach J."/>
            <person name="Salanoubat M."/>
            <person name="Quetier F."/>
            <person name="Yu Y."/>
            <person name="Kim H.R."/>
            <person name="Rambo T."/>
            <person name="Currie J."/>
            <person name="Collura K."/>
            <person name="Luo M."/>
            <person name="Yang T."/>
            <person name="Ammiraju J.S.S."/>
            <person name="Engler F."/>
            <person name="Soderlund C."/>
            <person name="Wing R.A."/>
            <person name="Palmer L.E."/>
            <person name="de la Bastide M."/>
            <person name="Spiegel L."/>
            <person name="Nascimento L."/>
            <person name="Zutavern T."/>
            <person name="O'Shaughnessy A."/>
            <person name="Dike S."/>
            <person name="Dedhia N."/>
            <person name="Preston R."/>
            <person name="Balija V."/>
            <person name="McCombie W.R."/>
            <person name="Chow T."/>
            <person name="Chen H."/>
            <person name="Chung M."/>
            <person name="Chen C."/>
            <person name="Shaw J."/>
            <person name="Wu H."/>
            <person name="Hsiao K."/>
            <person name="Chao Y."/>
            <person name="Chu M."/>
            <person name="Cheng C."/>
            <person name="Hour A."/>
            <person name="Lee P."/>
            <person name="Lin S."/>
            <person name="Lin Y."/>
            <person name="Liou J."/>
            <person name="Liu S."/>
            <person name="Hsing Y."/>
            <person name="Raghuvanshi S."/>
            <person name="Mohanty A."/>
            <person name="Bharti A.K."/>
            <person name="Gaur A."/>
            <person name="Gupta V."/>
            <person name="Kumar D."/>
            <person name="Ravi V."/>
            <person name="Vij S."/>
            <person name="Kapur A."/>
            <person name="Khurana P."/>
            <person name="Khurana P."/>
            <person name="Khurana J.P."/>
            <person name="Tyagi A.K."/>
            <person name="Gaikwad K."/>
            <person name="Singh A."/>
            <person name="Dalal V."/>
            <person name="Srivastava S."/>
            <person name="Dixit A."/>
            <person name="Pal A.K."/>
            <person name="Ghazi I.A."/>
            <person name="Yadav M."/>
            <person name="Pandit A."/>
            <person name="Bhargava A."/>
            <person name="Sureshbabu K."/>
            <person name="Batra K."/>
            <person name="Sharma T.R."/>
            <person name="Mohapatra T."/>
            <person name="Singh N.K."/>
            <person name="Messing J."/>
            <person name="Nelson A.B."/>
            <person name="Fuks G."/>
            <person name="Kavchok S."/>
            <person name="Keizer G."/>
            <person name="Linton E."/>
            <person name="Llaca V."/>
            <person name="Song R."/>
            <person name="Tanyolac B."/>
            <person name="Young S."/>
            <person name="Ho-Il K."/>
            <person name="Hahn J.H."/>
            <person name="Sangsakoo G."/>
            <person name="Vanavichit A."/>
            <person name="de Mattos Luiz.A.T."/>
            <person name="Zimmer P.D."/>
            <person name="Malone G."/>
            <person name="Dellagostin O."/>
            <person name="de Oliveira A.C."/>
            <person name="Bevan M."/>
            <person name="Bancroft I."/>
            <person name="Minx P."/>
            <person name="Cordum H."/>
            <person name="Wilson R."/>
            <person name="Cheng Z."/>
            <person name="Jin W."/>
            <person name="Jiang J."/>
            <person name="Leong S.A."/>
            <person name="Iwama H."/>
            <person name="Gojobori T."/>
            <person name="Itoh T."/>
            <person name="Niimura Y."/>
            <person name="Fujii Y."/>
            <person name="Habara T."/>
            <person name="Sakai H."/>
            <person name="Sato Y."/>
            <person name="Wilson G."/>
            <person name="Kumar K."/>
            <person name="McCouch S."/>
            <person name="Juretic N."/>
            <person name="Hoen D."/>
            <person name="Wright S."/>
            <person name="Bruskiewich R."/>
            <person name="Bureau T."/>
            <person name="Miyao A."/>
            <person name="Hirochika H."/>
            <person name="Nishikawa T."/>
            <person name="Kadowaki K."/>
            <person name="Sugiura M."/>
            <person name="Burr B."/>
            <person name="Sasaki T."/>
        </authorList>
    </citation>
    <scope>NUCLEOTIDE SEQUENCE [LARGE SCALE GENOMIC DNA]</scope>
    <source>
        <strain evidence="7">cv. Nipponbare</strain>
    </source>
</reference>
<dbReference type="GO" id="GO:0061630">
    <property type="term" value="F:ubiquitin protein ligase activity"/>
    <property type="evidence" value="ECO:0007669"/>
    <property type="project" value="UniProtKB-UniRule"/>
</dbReference>
<feature type="compositionally biased region" description="Basic and acidic residues" evidence="4">
    <location>
        <begin position="91"/>
        <end position="105"/>
    </location>
</feature>
<dbReference type="Pfam" id="PF04564">
    <property type="entry name" value="U-box"/>
    <property type="match status" value="1"/>
</dbReference>
<reference evidence="7" key="2">
    <citation type="journal article" date="2008" name="Nucleic Acids Res.">
        <title>The rice annotation project database (RAP-DB): 2008 update.</title>
        <authorList>
            <consortium name="The rice annotation project (RAP)"/>
        </authorList>
    </citation>
    <scope>GENOME REANNOTATION</scope>
    <source>
        <strain evidence="7">cv. Nipponbare</strain>
    </source>
</reference>
<evidence type="ECO:0000256" key="3">
    <source>
        <dbReference type="RuleBase" id="RU369093"/>
    </source>
</evidence>
<evidence type="ECO:0000313" key="7">
    <source>
        <dbReference type="Proteomes" id="UP000000763"/>
    </source>
</evidence>
<comment type="catalytic activity">
    <reaction evidence="3">
        <text>S-ubiquitinyl-[E2 ubiquitin-conjugating enzyme]-L-cysteine + [acceptor protein]-L-lysine = [E2 ubiquitin-conjugating enzyme]-L-cysteine + N(6)-ubiquitinyl-[acceptor protein]-L-lysine.</text>
        <dbReference type="EC" id="2.3.2.27"/>
    </reaction>
</comment>
<keyword evidence="2 3" id="KW-0808">Transferase</keyword>
<evidence type="ECO:0000259" key="5">
    <source>
        <dbReference type="PROSITE" id="PS51698"/>
    </source>
</evidence>
<dbReference type="InterPro" id="IPR045210">
    <property type="entry name" value="RING-Ubox_PUB"/>
</dbReference>
<evidence type="ECO:0000313" key="6">
    <source>
        <dbReference type="EMBL" id="BAH94181.1"/>
    </source>
</evidence>
<dbReference type="AlphaFoldDB" id="C7J5Q4"/>
<dbReference type="GO" id="GO:0016567">
    <property type="term" value="P:protein ubiquitination"/>
    <property type="evidence" value="ECO:0007669"/>
    <property type="project" value="UniProtKB-UniRule"/>
</dbReference>
<evidence type="ECO:0000256" key="1">
    <source>
        <dbReference type="ARBA" id="ARBA00004906"/>
    </source>
</evidence>
<dbReference type="CDD" id="cd16664">
    <property type="entry name" value="RING-Ubox_PUB"/>
    <property type="match status" value="1"/>
</dbReference>
<proteinExistence type="predicted"/>
<accession>C7J5Q4</accession>
<dbReference type="Proteomes" id="UP000000763">
    <property type="component" value="Chromosome 8"/>
</dbReference>
<keyword evidence="3" id="KW-0833">Ubl conjugation pathway</keyword>
<dbReference type="InterPro" id="IPR045185">
    <property type="entry name" value="PUB22/23/24-like"/>
</dbReference>
<comment type="function">
    <text evidence="3">Functions as an E3 ubiquitin ligase.</text>
</comment>
<dbReference type="SUPFAM" id="SSF57850">
    <property type="entry name" value="RING/U-box"/>
    <property type="match status" value="1"/>
</dbReference>
<comment type="pathway">
    <text evidence="1 3">Protein modification; protein ubiquitination.</text>
</comment>
<dbReference type="PANTHER" id="PTHR22849">
    <property type="entry name" value="WDSAM1 PROTEIN"/>
    <property type="match status" value="1"/>
</dbReference>
<feature type="domain" description="U-box" evidence="5">
    <location>
        <begin position="281"/>
        <end position="354"/>
    </location>
</feature>
<dbReference type="PANTHER" id="PTHR22849:SF163">
    <property type="entry name" value="U-BOX DOMAIN-CONTAINING PROTEIN"/>
    <property type="match status" value="1"/>
</dbReference>
<dbReference type="UniPathway" id="UPA00143"/>
<feature type="region of interest" description="Disordered" evidence="4">
    <location>
        <begin position="1"/>
        <end position="105"/>
    </location>
</feature>
<dbReference type="SMART" id="SM00504">
    <property type="entry name" value="Ubox"/>
    <property type="match status" value="1"/>
</dbReference>
<dbReference type="InterPro" id="IPR003613">
    <property type="entry name" value="Ubox_domain"/>
</dbReference>
<dbReference type="InterPro" id="IPR013083">
    <property type="entry name" value="Znf_RING/FYVE/PHD"/>
</dbReference>
<dbReference type="KEGG" id="dosa:Os08g0235400"/>
<dbReference type="EMBL" id="AP008214">
    <property type="protein sequence ID" value="BAH94181.1"/>
    <property type="molecule type" value="Genomic_DNA"/>
</dbReference>
<dbReference type="Gene3D" id="3.30.40.10">
    <property type="entry name" value="Zinc/RING finger domain, C3HC4 (zinc finger)"/>
    <property type="match status" value="1"/>
</dbReference>
<sequence length="365" mass="40605">MSPASGPAQANVHGQHEPHLAQEDSISSAAPTSIAAPPEAAADVSPPPSSVGSRLPQQPGDGGGRGADGWSPAAAAVGQKGKKKEKVSGASDDREQVMAERDEERKSDFLRRRSVRVAYHGHAKEEVMSKKLPWDDPRLRKEQVTPVSTINKSHRTSALGCINKEEIDGLLVVERPRFGPPYVACNEFTLMWSLKNDEIWYPLFAEILGDADQSIESRKVWDDIRLVRKLRPLQNSEKISSRTHYKMILVAAHKHGRKPNLICSSLFTEDRKAKGKLEGFEIPQNLVCPLCGNVMVDPVMIATGKTMDRHCVRAWFDKHGHICPVTCQPVSSTVLRNERIRGYVEEWHEAELEVEEDARKVQHIS</sequence>
<dbReference type="PROSITE" id="PS51698">
    <property type="entry name" value="U_BOX"/>
    <property type="match status" value="1"/>
</dbReference>